<gene>
    <name evidence="1" type="ORF">Patl1_20131</name>
</gene>
<protein>
    <submittedName>
        <fullName evidence="1">Uncharacterized protein</fullName>
    </submittedName>
</protein>
<keyword evidence="2" id="KW-1185">Reference proteome</keyword>
<evidence type="ECO:0000313" key="2">
    <source>
        <dbReference type="Proteomes" id="UP001164250"/>
    </source>
</evidence>
<reference evidence="2" key="1">
    <citation type="journal article" date="2023" name="G3 (Bethesda)">
        <title>Genome assembly and association tests identify interacting loci associated with vigor, precocity, and sex in interspecific pistachio rootstocks.</title>
        <authorList>
            <person name="Palmer W."/>
            <person name="Jacygrad E."/>
            <person name="Sagayaradj S."/>
            <person name="Cavanaugh K."/>
            <person name="Han R."/>
            <person name="Bertier L."/>
            <person name="Beede B."/>
            <person name="Kafkas S."/>
            <person name="Golino D."/>
            <person name="Preece J."/>
            <person name="Michelmore R."/>
        </authorList>
    </citation>
    <scope>NUCLEOTIDE SEQUENCE [LARGE SCALE GENOMIC DNA]</scope>
</reference>
<dbReference type="Proteomes" id="UP001164250">
    <property type="component" value="Chromosome 4"/>
</dbReference>
<comment type="caution">
    <text evidence="1">The sequence shown here is derived from an EMBL/GenBank/DDBJ whole genome shotgun (WGS) entry which is preliminary data.</text>
</comment>
<evidence type="ECO:0000313" key="1">
    <source>
        <dbReference type="EMBL" id="KAJ0099766.1"/>
    </source>
</evidence>
<accession>A0ACC1BLQ9</accession>
<proteinExistence type="predicted"/>
<organism evidence="1 2">
    <name type="scientific">Pistacia atlantica</name>
    <dbReference type="NCBI Taxonomy" id="434234"/>
    <lineage>
        <taxon>Eukaryota</taxon>
        <taxon>Viridiplantae</taxon>
        <taxon>Streptophyta</taxon>
        <taxon>Embryophyta</taxon>
        <taxon>Tracheophyta</taxon>
        <taxon>Spermatophyta</taxon>
        <taxon>Magnoliopsida</taxon>
        <taxon>eudicotyledons</taxon>
        <taxon>Gunneridae</taxon>
        <taxon>Pentapetalae</taxon>
        <taxon>rosids</taxon>
        <taxon>malvids</taxon>
        <taxon>Sapindales</taxon>
        <taxon>Anacardiaceae</taxon>
        <taxon>Pistacia</taxon>
    </lineage>
</organism>
<name>A0ACC1BLQ9_9ROSI</name>
<dbReference type="EMBL" id="CM047900">
    <property type="protein sequence ID" value="KAJ0099766.1"/>
    <property type="molecule type" value="Genomic_DNA"/>
</dbReference>
<sequence length="182" mass="21173">MIPNPLREVTMEEAKSNTSETVTPFANPHSYSNKRNINHNAHLPTSYYYKIRLIARQLRPHFIQVLQTPDFRTCKAAHEVQEQMKLMVHLHRQMIAETDQIKHREGKQSELLKPKNSREQSSVKKPQTSIFSSEKKNDDIGQIRESYIVGGSVFGWNFITFSGGQPVYYGVTRESFRSRHKK</sequence>